<proteinExistence type="predicted"/>
<accession>A0A6S6TNF6</accession>
<dbReference type="AlphaFoldDB" id="A0A6S6TNF6"/>
<sequence>MNAFFDSEYQEKLDATIQALESKSSVELVTVIYPECDNYRDIELWGGIFLAFIALVVKFMVPAIIHIYAILFGTLLFFSLGIGIIKRVPKLKYALLNKKRMRRQAEIMARAIFQKAHIHRTSQHTGVLLFISTFERQAVLLWDIGVDVTLTIDELDQLQFQFSEIFNTPDPPEALLAKINASIPVFEGHLPVQPNDINELPNHLQVKL</sequence>
<reference evidence="2" key="1">
    <citation type="submission" date="2020-01" db="EMBL/GenBank/DDBJ databases">
        <authorList>
            <person name="Meier V. D."/>
            <person name="Meier V D."/>
        </authorList>
    </citation>
    <scope>NUCLEOTIDE SEQUENCE</scope>
    <source>
        <strain evidence="2">HLG_WM_MAG_10</strain>
    </source>
</reference>
<feature type="transmembrane region" description="Helical" evidence="1">
    <location>
        <begin position="42"/>
        <end position="61"/>
    </location>
</feature>
<name>A0A6S6TNF6_9BACT</name>
<gene>
    <name evidence="2" type="ORF">HELGO_WM19485</name>
</gene>
<keyword evidence="1" id="KW-0812">Transmembrane</keyword>
<evidence type="ECO:0000256" key="1">
    <source>
        <dbReference type="SAM" id="Phobius"/>
    </source>
</evidence>
<keyword evidence="1" id="KW-0472">Membrane</keyword>
<protein>
    <submittedName>
        <fullName evidence="2">Membrane protein</fullName>
    </submittedName>
</protein>
<organism evidence="2">
    <name type="scientific">uncultured Aureispira sp</name>
    <dbReference type="NCBI Taxonomy" id="1331704"/>
    <lineage>
        <taxon>Bacteria</taxon>
        <taxon>Pseudomonadati</taxon>
        <taxon>Bacteroidota</taxon>
        <taxon>Saprospiria</taxon>
        <taxon>Saprospirales</taxon>
        <taxon>Saprospiraceae</taxon>
        <taxon>Aureispira</taxon>
        <taxon>environmental samples</taxon>
    </lineage>
</organism>
<evidence type="ECO:0000313" key="2">
    <source>
        <dbReference type="EMBL" id="CAA6824341.1"/>
    </source>
</evidence>
<keyword evidence="1" id="KW-1133">Transmembrane helix</keyword>
<dbReference type="EMBL" id="CACVAQ010000344">
    <property type="protein sequence ID" value="CAA6824341.1"/>
    <property type="molecule type" value="Genomic_DNA"/>
</dbReference>
<dbReference type="Gene3D" id="3.10.310.50">
    <property type="match status" value="1"/>
</dbReference>
<feature type="transmembrane region" description="Helical" evidence="1">
    <location>
        <begin position="67"/>
        <end position="85"/>
    </location>
</feature>